<comment type="similarity">
    <text evidence="1">Belongs to the RRF family.</text>
</comment>
<dbReference type="FunFam" id="3.30.1360.40:FF:000001">
    <property type="entry name" value="Ribosome-recycling factor"/>
    <property type="match status" value="1"/>
</dbReference>
<organism evidence="5 6">
    <name type="scientific">Candidatus Vogelbacteria bacterium GWA1_51_14</name>
    <dbReference type="NCBI Taxonomy" id="1802435"/>
    <lineage>
        <taxon>Bacteria</taxon>
        <taxon>Candidatus Vogeliibacteriota</taxon>
    </lineage>
</organism>
<dbReference type="InterPro" id="IPR036191">
    <property type="entry name" value="RRF_sf"/>
</dbReference>
<dbReference type="STRING" id="1802435.A2114_02555"/>
<sequence length="183" mass="21088">MAYNFRQFKSRGEQVVEWLAREYSNIRTGRAAPIVLDQVQVEVYGARQPIKHIANINVEDSRTLRVSPWDKSQIKALETAILSANLGLQAIVDGEGLRVVFPELTGERREQFIKIIKVKLEEAKVSLRKEREKTWNDIVAKEENSDITEDEKFRAKEDLQKEVDAINKKLEELAAKKEVELRA</sequence>
<evidence type="ECO:0000313" key="6">
    <source>
        <dbReference type="Proteomes" id="UP000176494"/>
    </source>
</evidence>
<dbReference type="InterPro" id="IPR023584">
    <property type="entry name" value="Ribosome_recyc_fac_dom"/>
</dbReference>
<gene>
    <name evidence="5" type="ORF">A2114_02555</name>
</gene>
<feature type="domain" description="Ribosome recycling factor" evidence="4">
    <location>
        <begin position="20"/>
        <end position="181"/>
    </location>
</feature>
<evidence type="ECO:0000259" key="4">
    <source>
        <dbReference type="Pfam" id="PF01765"/>
    </source>
</evidence>
<name>A0A1G2QB01_9BACT</name>
<keyword evidence="2" id="KW-0648">Protein biosynthesis</keyword>
<accession>A0A1G2QB01</accession>
<reference evidence="5 6" key="1">
    <citation type="journal article" date="2016" name="Nat. Commun.">
        <title>Thousands of microbial genomes shed light on interconnected biogeochemical processes in an aquifer system.</title>
        <authorList>
            <person name="Anantharaman K."/>
            <person name="Brown C.T."/>
            <person name="Hug L.A."/>
            <person name="Sharon I."/>
            <person name="Castelle C.J."/>
            <person name="Probst A.J."/>
            <person name="Thomas B.C."/>
            <person name="Singh A."/>
            <person name="Wilkins M.J."/>
            <person name="Karaoz U."/>
            <person name="Brodie E.L."/>
            <person name="Williams K.H."/>
            <person name="Hubbard S.S."/>
            <person name="Banfield J.F."/>
        </authorList>
    </citation>
    <scope>NUCLEOTIDE SEQUENCE [LARGE SCALE GENOMIC DNA]</scope>
</reference>
<dbReference type="InterPro" id="IPR002661">
    <property type="entry name" value="Ribosome_recyc_fac"/>
</dbReference>
<dbReference type="PANTHER" id="PTHR20982:SF3">
    <property type="entry name" value="MITOCHONDRIAL RIBOSOME RECYCLING FACTOR PSEUDO 1"/>
    <property type="match status" value="1"/>
</dbReference>
<keyword evidence="3" id="KW-0175">Coiled coil</keyword>
<dbReference type="PANTHER" id="PTHR20982">
    <property type="entry name" value="RIBOSOME RECYCLING FACTOR"/>
    <property type="match status" value="1"/>
</dbReference>
<dbReference type="GO" id="GO:0006412">
    <property type="term" value="P:translation"/>
    <property type="evidence" value="ECO:0007669"/>
    <property type="project" value="UniProtKB-KW"/>
</dbReference>
<proteinExistence type="inferred from homology"/>
<evidence type="ECO:0000256" key="3">
    <source>
        <dbReference type="SAM" id="Coils"/>
    </source>
</evidence>
<feature type="coiled-coil region" evidence="3">
    <location>
        <begin position="113"/>
        <end position="183"/>
    </location>
</feature>
<comment type="caution">
    <text evidence="5">The sequence shown here is derived from an EMBL/GenBank/DDBJ whole genome shotgun (WGS) entry which is preliminary data.</text>
</comment>
<evidence type="ECO:0000256" key="2">
    <source>
        <dbReference type="ARBA" id="ARBA00022917"/>
    </source>
</evidence>
<protein>
    <submittedName>
        <fullName evidence="5">Ribosome recycling factor</fullName>
    </submittedName>
</protein>
<evidence type="ECO:0000313" key="5">
    <source>
        <dbReference type="EMBL" id="OHA57735.1"/>
    </source>
</evidence>
<dbReference type="GO" id="GO:0043023">
    <property type="term" value="F:ribosomal large subunit binding"/>
    <property type="evidence" value="ECO:0007669"/>
    <property type="project" value="TreeGrafter"/>
</dbReference>
<dbReference type="EMBL" id="MHTG01000007">
    <property type="protein sequence ID" value="OHA57735.1"/>
    <property type="molecule type" value="Genomic_DNA"/>
</dbReference>
<dbReference type="Proteomes" id="UP000176494">
    <property type="component" value="Unassembled WGS sequence"/>
</dbReference>
<dbReference type="Pfam" id="PF01765">
    <property type="entry name" value="RRF"/>
    <property type="match status" value="1"/>
</dbReference>
<dbReference type="NCBIfam" id="TIGR00496">
    <property type="entry name" value="frr"/>
    <property type="match status" value="1"/>
</dbReference>
<dbReference type="SUPFAM" id="SSF55194">
    <property type="entry name" value="Ribosome recycling factor, RRF"/>
    <property type="match status" value="1"/>
</dbReference>
<dbReference type="Gene3D" id="3.30.1360.40">
    <property type="match status" value="1"/>
</dbReference>
<dbReference type="AlphaFoldDB" id="A0A1G2QB01"/>
<evidence type="ECO:0000256" key="1">
    <source>
        <dbReference type="ARBA" id="ARBA00005912"/>
    </source>
</evidence>
<dbReference type="Gene3D" id="1.10.132.20">
    <property type="entry name" value="Ribosome-recycling factor"/>
    <property type="match status" value="1"/>
</dbReference>